<dbReference type="PANTHER" id="PTHR31225">
    <property type="entry name" value="OS04G0344100 PROTEIN-RELATED"/>
    <property type="match status" value="1"/>
</dbReference>
<dbReference type="Pfam" id="PF01397">
    <property type="entry name" value="Terpene_synth"/>
    <property type="match status" value="1"/>
</dbReference>
<dbReference type="PANTHER" id="PTHR31225:SF98">
    <property type="entry name" value="TERPENE SYNTHASE 9-RELATED"/>
    <property type="match status" value="1"/>
</dbReference>
<dbReference type="GO" id="GO:0010333">
    <property type="term" value="F:terpene synthase activity"/>
    <property type="evidence" value="ECO:0007669"/>
    <property type="project" value="InterPro"/>
</dbReference>
<feature type="region of interest" description="Disordered" evidence="5">
    <location>
        <begin position="21"/>
        <end position="40"/>
    </location>
</feature>
<dbReference type="GO" id="GO:0016102">
    <property type="term" value="P:diterpenoid biosynthetic process"/>
    <property type="evidence" value="ECO:0007669"/>
    <property type="project" value="InterPro"/>
</dbReference>
<dbReference type="InterPro" id="IPR001906">
    <property type="entry name" value="Terpene_synth_N"/>
</dbReference>
<dbReference type="SFLD" id="SFLDS00005">
    <property type="entry name" value="Isoprenoid_Synthase_Type_I"/>
    <property type="match status" value="1"/>
</dbReference>
<feature type="domain" description="Terpene synthase N-terminal" evidence="6">
    <location>
        <begin position="83"/>
        <end position="239"/>
    </location>
</feature>
<dbReference type="SUPFAM" id="SSF48576">
    <property type="entry name" value="Terpenoid synthases"/>
    <property type="match status" value="1"/>
</dbReference>
<comment type="caution">
    <text evidence="8">The sequence shown here is derived from an EMBL/GenBank/DDBJ whole genome shotgun (WGS) entry which is preliminary data.</text>
</comment>
<reference evidence="8" key="1">
    <citation type="submission" date="2020-03" db="EMBL/GenBank/DDBJ databases">
        <title>A high-quality chromosome-level genome assembly of a woody plant with both climbing and erect habits, Rhamnella rubrinervis.</title>
        <authorList>
            <person name="Lu Z."/>
            <person name="Yang Y."/>
            <person name="Zhu X."/>
            <person name="Sun Y."/>
        </authorList>
    </citation>
    <scope>NUCLEOTIDE SEQUENCE</scope>
    <source>
        <strain evidence="8">BYM</strain>
        <tissue evidence="8">Leaf</tissue>
    </source>
</reference>
<keyword evidence="2" id="KW-0479">Metal-binding</keyword>
<sequence>MITTLSSPSFVNPAINHHRFLHSPQQTTIRRRKQSPSVQSSSFMTIFSKLEGNQRRRSAHYHPSIWETKHIESFGTPYTYELHGDRLEELKLVTKRSLRTAKDPSTIFNFIDSMQRLGVAYHFENDIKEAIYRVSNAVDETTTSSSCSLYITALKFRLLRQHGFSASSDVFQEFRGKEGRFKDSLRRDVQGLLSLYEASHFGVGGEEVLEGAKSFTIENLNSLMLTADSDLAKQLQQALEIPLRWRVPRMEARNFIDMYQKYETKNISLLELAKLDYNLVQSVYQQELKELARWWKDLGFKEELGFARDRLMENYLWAIGIVSEPKFSKCRVGLAKFVCILTAIDDMYDIYGSLDELERFTDAVYRWDMEAMTEIPQYMKICYLAMFNFGNELVYDVLKEHGLDVLRYIKQEWVNLCKSYLKEARWYNSGYKPTVDEYLENATTSVGGPAAMVHAYMLLGSSITETSLQHCFNINGSKLVHCSSLITRLCDDLGTCKVESSRGDVAKSIECYMAEKGLSEEEAEDEIKALISKSWKKLNEEAYLNNNSMLPKPYVNSCMNMARIAHFIFQHGDGIGTSNGVTKTRLASLIVKPIPINIIGM</sequence>
<dbReference type="SUPFAM" id="SSF48239">
    <property type="entry name" value="Terpenoid cyclases/Protein prenyltransferases"/>
    <property type="match status" value="1"/>
</dbReference>
<evidence type="ECO:0000256" key="5">
    <source>
        <dbReference type="SAM" id="MobiDB-lite"/>
    </source>
</evidence>
<evidence type="ECO:0000256" key="1">
    <source>
        <dbReference type="ARBA" id="ARBA00001946"/>
    </source>
</evidence>
<dbReference type="AlphaFoldDB" id="A0A8K0H126"/>
<dbReference type="CDD" id="cd00684">
    <property type="entry name" value="Terpene_cyclase_plant_C1"/>
    <property type="match status" value="1"/>
</dbReference>
<evidence type="ECO:0000256" key="3">
    <source>
        <dbReference type="ARBA" id="ARBA00022842"/>
    </source>
</evidence>
<dbReference type="FunFam" id="1.10.600.10:FF:000007">
    <property type="entry name" value="Isoprene synthase, chloroplastic"/>
    <property type="match status" value="1"/>
</dbReference>
<dbReference type="Pfam" id="PF03936">
    <property type="entry name" value="Terpene_synth_C"/>
    <property type="match status" value="1"/>
</dbReference>
<dbReference type="InterPro" id="IPR044814">
    <property type="entry name" value="Terpene_cyclase_plant_C1"/>
</dbReference>
<keyword evidence="9" id="KW-1185">Reference proteome</keyword>
<dbReference type="GO" id="GO:0000287">
    <property type="term" value="F:magnesium ion binding"/>
    <property type="evidence" value="ECO:0007669"/>
    <property type="project" value="InterPro"/>
</dbReference>
<dbReference type="FunFam" id="1.50.10.130:FF:000001">
    <property type="entry name" value="Isoprene synthase, chloroplastic"/>
    <property type="match status" value="1"/>
</dbReference>
<protein>
    <submittedName>
        <fullName evidence="8">Uncharacterized protein</fullName>
    </submittedName>
</protein>
<dbReference type="InterPro" id="IPR008949">
    <property type="entry name" value="Isoprenoid_synthase_dom_sf"/>
</dbReference>
<organism evidence="8 9">
    <name type="scientific">Rhamnella rubrinervis</name>
    <dbReference type="NCBI Taxonomy" id="2594499"/>
    <lineage>
        <taxon>Eukaryota</taxon>
        <taxon>Viridiplantae</taxon>
        <taxon>Streptophyta</taxon>
        <taxon>Embryophyta</taxon>
        <taxon>Tracheophyta</taxon>
        <taxon>Spermatophyta</taxon>
        <taxon>Magnoliopsida</taxon>
        <taxon>eudicotyledons</taxon>
        <taxon>Gunneridae</taxon>
        <taxon>Pentapetalae</taxon>
        <taxon>rosids</taxon>
        <taxon>fabids</taxon>
        <taxon>Rosales</taxon>
        <taxon>Rhamnaceae</taxon>
        <taxon>rhamnoid group</taxon>
        <taxon>Rhamneae</taxon>
        <taxon>Rhamnella</taxon>
    </lineage>
</organism>
<dbReference type="InterPro" id="IPR050148">
    <property type="entry name" value="Terpene_synthase-like"/>
</dbReference>
<evidence type="ECO:0000259" key="6">
    <source>
        <dbReference type="Pfam" id="PF01397"/>
    </source>
</evidence>
<name>A0A8K0H126_9ROSA</name>
<gene>
    <name evidence="8" type="ORF">FNV43_RR13446</name>
</gene>
<dbReference type="Gene3D" id="1.10.600.10">
    <property type="entry name" value="Farnesyl Diphosphate Synthase"/>
    <property type="match status" value="1"/>
</dbReference>
<evidence type="ECO:0000256" key="2">
    <source>
        <dbReference type="ARBA" id="ARBA00022723"/>
    </source>
</evidence>
<dbReference type="InterPro" id="IPR036965">
    <property type="entry name" value="Terpene_synth_N_sf"/>
</dbReference>
<dbReference type="EMBL" id="VOIH02000006">
    <property type="protein sequence ID" value="KAF3443756.1"/>
    <property type="molecule type" value="Genomic_DNA"/>
</dbReference>
<dbReference type="Gene3D" id="1.50.10.130">
    <property type="entry name" value="Terpene synthase, N-terminal domain"/>
    <property type="match status" value="1"/>
</dbReference>
<dbReference type="OrthoDB" id="1936865at2759"/>
<keyword evidence="3" id="KW-0460">Magnesium</keyword>
<evidence type="ECO:0000259" key="7">
    <source>
        <dbReference type="Pfam" id="PF03936"/>
    </source>
</evidence>
<evidence type="ECO:0000313" key="9">
    <source>
        <dbReference type="Proteomes" id="UP000796880"/>
    </source>
</evidence>
<accession>A0A8K0H126</accession>
<comment type="cofactor">
    <cofactor evidence="1">
        <name>Mg(2+)</name>
        <dbReference type="ChEBI" id="CHEBI:18420"/>
    </cofactor>
</comment>
<dbReference type="Proteomes" id="UP000796880">
    <property type="component" value="Unassembled WGS sequence"/>
</dbReference>
<evidence type="ECO:0000313" key="8">
    <source>
        <dbReference type="EMBL" id="KAF3443756.1"/>
    </source>
</evidence>
<dbReference type="SFLD" id="SFLDG01019">
    <property type="entry name" value="Terpene_Cyclase_Like_1_C_Termi"/>
    <property type="match status" value="1"/>
</dbReference>
<dbReference type="InterPro" id="IPR008930">
    <property type="entry name" value="Terpenoid_cyclase/PrenylTrfase"/>
</dbReference>
<feature type="domain" description="Terpene synthase metal-binding" evidence="7">
    <location>
        <begin position="296"/>
        <end position="537"/>
    </location>
</feature>
<proteinExistence type="predicted"/>
<evidence type="ECO:0000256" key="4">
    <source>
        <dbReference type="ARBA" id="ARBA00023239"/>
    </source>
</evidence>
<keyword evidence="4" id="KW-0456">Lyase</keyword>
<dbReference type="InterPro" id="IPR005630">
    <property type="entry name" value="Terpene_synthase_metal-bd"/>
</dbReference>
<dbReference type="InterPro" id="IPR034741">
    <property type="entry name" value="Terpene_cyclase-like_1_C"/>
</dbReference>